<evidence type="ECO:0000313" key="1">
    <source>
        <dbReference type="EMBL" id="MEB3100136.1"/>
    </source>
</evidence>
<organism evidence="1 2">
    <name type="scientific">Ferviditalea candida</name>
    <dbReference type="NCBI Taxonomy" id="3108399"/>
    <lineage>
        <taxon>Bacteria</taxon>
        <taxon>Bacillati</taxon>
        <taxon>Bacillota</taxon>
        <taxon>Bacilli</taxon>
        <taxon>Bacillales</taxon>
        <taxon>Paenibacillaceae</taxon>
        <taxon>Ferviditalea</taxon>
    </lineage>
</organism>
<sequence>MPNPYIAISKAKVTNAKESFAAFESVGPKVCMVTANHHGFLGFQNHVQVGVYPMGGRFGGAKMNMQTELNPVGILQYTFWKRWQDHEEMHNDYFDSIFRLCSRCLGMVIEGPWEDVYEIVAHDMPESMGITDVPSQLGAAFMAGQEMDPVSLPYGQRCMAHGTHSVIPGMEKEFEQAVVDTMNQFKKAPGFLGFMLLKQIGASAIGSFQLKPDGIHQALETLGDNPPSVRDGNFSLMQAERKPTEYIVHMEWADQKSAMFGISRVAINYETRKVHDRVLDTLVSGPYVTMWNPMMEDTSWRTYLNTK</sequence>
<protein>
    <submittedName>
        <fullName evidence="1">Sulfur oxygenase reductase family protein</fullName>
    </submittedName>
</protein>
<dbReference type="SUPFAM" id="SSF54909">
    <property type="entry name" value="Dimeric alpha+beta barrel"/>
    <property type="match status" value="1"/>
</dbReference>
<dbReference type="NCBIfam" id="NF047630">
    <property type="entry name" value="SulOxRed"/>
    <property type="match status" value="1"/>
</dbReference>
<dbReference type="EMBL" id="JAYJLD010000001">
    <property type="protein sequence ID" value="MEB3100136.1"/>
    <property type="molecule type" value="Genomic_DNA"/>
</dbReference>
<gene>
    <name evidence="1" type="ORF">VF724_00475</name>
</gene>
<accession>A0ABU5ZCA8</accession>
<dbReference type="Proteomes" id="UP001310386">
    <property type="component" value="Unassembled WGS sequence"/>
</dbReference>
<comment type="caution">
    <text evidence="1">The sequence shown here is derived from an EMBL/GenBank/DDBJ whole genome shotgun (WGS) entry which is preliminary data.</text>
</comment>
<keyword evidence="2" id="KW-1185">Reference proteome</keyword>
<dbReference type="Pfam" id="PF07682">
    <property type="entry name" value="SOR"/>
    <property type="match status" value="1"/>
</dbReference>
<dbReference type="InterPro" id="IPR011661">
    <property type="entry name" value="S_Oase_red"/>
</dbReference>
<name>A0ABU5ZCA8_9BACL</name>
<proteinExistence type="predicted"/>
<dbReference type="RefSeq" id="WP_371752248.1">
    <property type="nucleotide sequence ID" value="NZ_JAYJLD010000001.1"/>
</dbReference>
<dbReference type="InterPro" id="IPR011008">
    <property type="entry name" value="Dimeric_a/b-barrel"/>
</dbReference>
<dbReference type="Gene3D" id="3.30.70.100">
    <property type="match status" value="1"/>
</dbReference>
<reference evidence="1" key="1">
    <citation type="submission" date="2023-12" db="EMBL/GenBank/DDBJ databases">
        <title>Fervidustalea candida gen. nov., sp. nov., a novel member of the family Paenibacillaceae isolated from a geothermal area.</title>
        <authorList>
            <person name="Li W.-J."/>
            <person name="Jiao J.-Y."/>
            <person name="Chen Y."/>
        </authorList>
    </citation>
    <scope>NUCLEOTIDE SEQUENCE</scope>
    <source>
        <strain evidence="1">SYSU GA230002</strain>
    </source>
</reference>
<evidence type="ECO:0000313" key="2">
    <source>
        <dbReference type="Proteomes" id="UP001310386"/>
    </source>
</evidence>